<dbReference type="RefSeq" id="WP_230065961.1">
    <property type="nucleotide sequence ID" value="NZ_JAJJBU010000003.1"/>
</dbReference>
<evidence type="ECO:0000256" key="1">
    <source>
        <dbReference type="SAM" id="Phobius"/>
    </source>
</evidence>
<sequence length="207" mass="20998">MRLPADGYGYQQESLLDELPTVELETRGLTMNKMAKGAMATGLGVILLVGGGGTLATWNQAQSASMGSIVAGDLNLAPSATNGTGQWATAAGTKIANIAAYKVVPGEALTYTQNLDLTLVGDQMKATLALTGAGVDNGFGTNVGVVTTVAKGAKTLTGVTLLPADSGAITATTTFTFKVATTGRDAVNATYNFSTVGYKLEQQAPTA</sequence>
<dbReference type="EMBL" id="JBHSCQ010000022">
    <property type="protein sequence ID" value="MFC4266807.1"/>
    <property type="molecule type" value="Genomic_DNA"/>
</dbReference>
<gene>
    <name evidence="2" type="ORF">ACFOW9_14450</name>
</gene>
<dbReference type="InterPro" id="IPR024006">
    <property type="entry name" value="Alt_signal_exp_actinobact"/>
</dbReference>
<dbReference type="Proteomes" id="UP001595773">
    <property type="component" value="Unassembled WGS sequence"/>
</dbReference>
<reference evidence="3" key="1">
    <citation type="journal article" date="2019" name="Int. J. Syst. Evol. Microbiol.">
        <title>The Global Catalogue of Microorganisms (GCM) 10K type strain sequencing project: providing services to taxonomists for standard genome sequencing and annotation.</title>
        <authorList>
            <consortium name="The Broad Institute Genomics Platform"/>
            <consortium name="The Broad Institute Genome Sequencing Center for Infectious Disease"/>
            <person name="Wu L."/>
            <person name="Ma J."/>
        </authorList>
    </citation>
    <scope>NUCLEOTIDE SEQUENCE [LARGE SCALE GENOMIC DNA]</scope>
    <source>
        <strain evidence="3">CGMCC 1.10698</strain>
    </source>
</reference>
<organism evidence="2 3">
    <name type="scientific">Arthrobacter cryoconiti</name>
    <dbReference type="NCBI Taxonomy" id="748907"/>
    <lineage>
        <taxon>Bacteria</taxon>
        <taxon>Bacillati</taxon>
        <taxon>Actinomycetota</taxon>
        <taxon>Actinomycetes</taxon>
        <taxon>Micrococcales</taxon>
        <taxon>Micrococcaceae</taxon>
        <taxon>Arthrobacter</taxon>
    </lineage>
</organism>
<dbReference type="InterPro" id="IPR023833">
    <property type="entry name" value="Signal_pept_SipW-depend-type"/>
</dbReference>
<keyword evidence="1" id="KW-0812">Transmembrane</keyword>
<keyword evidence="1" id="KW-0472">Membrane</keyword>
<evidence type="ECO:0000313" key="3">
    <source>
        <dbReference type="Proteomes" id="UP001595773"/>
    </source>
</evidence>
<protein>
    <submittedName>
        <fullName evidence="2">Alternate-type signal peptide domain-containing protein</fullName>
    </submittedName>
</protein>
<accession>A0ABV8R463</accession>
<keyword evidence="3" id="KW-1185">Reference proteome</keyword>
<proteinExistence type="predicted"/>
<name>A0ABV8R463_9MICC</name>
<dbReference type="NCBIfam" id="TIGR04088">
    <property type="entry name" value="cognate_SipW"/>
    <property type="match status" value="1"/>
</dbReference>
<keyword evidence="1" id="KW-1133">Transmembrane helix</keyword>
<feature type="transmembrane region" description="Helical" evidence="1">
    <location>
        <begin position="37"/>
        <end position="58"/>
    </location>
</feature>
<dbReference type="NCBIfam" id="TIGR04089">
    <property type="entry name" value="exp_by_SipW_III"/>
    <property type="match status" value="1"/>
</dbReference>
<evidence type="ECO:0000313" key="2">
    <source>
        <dbReference type="EMBL" id="MFC4266807.1"/>
    </source>
</evidence>
<comment type="caution">
    <text evidence="2">The sequence shown here is derived from an EMBL/GenBank/DDBJ whole genome shotgun (WGS) entry which is preliminary data.</text>
</comment>